<accession>A0A9N9IJV1</accession>
<proteinExistence type="predicted"/>
<dbReference type="Proteomes" id="UP000789375">
    <property type="component" value="Unassembled WGS sequence"/>
</dbReference>
<evidence type="ECO:0000313" key="2">
    <source>
        <dbReference type="Proteomes" id="UP000789375"/>
    </source>
</evidence>
<name>A0A9N9IJV1_FUNMO</name>
<dbReference type="EMBL" id="CAJVPP010020399">
    <property type="protein sequence ID" value="CAG8740325.1"/>
    <property type="molecule type" value="Genomic_DNA"/>
</dbReference>
<protein>
    <submittedName>
        <fullName evidence="1">16827_t:CDS:1</fullName>
    </submittedName>
</protein>
<feature type="non-terminal residue" evidence="1">
    <location>
        <position position="107"/>
    </location>
</feature>
<sequence length="107" mass="12652">MLLGLSHNQHWRFRSVNDSTKLEKLTVYSYDTKLKEKQDAYSMKDVVLIDLQENNLHSLNVYIKAINTVMNVSSMQQCIQKEYIIPVVADWPKQIYLRMAISHFILY</sequence>
<gene>
    <name evidence="1" type="ORF">FMOSSE_LOCUS16113</name>
</gene>
<comment type="caution">
    <text evidence="1">The sequence shown here is derived from an EMBL/GenBank/DDBJ whole genome shotgun (WGS) entry which is preliminary data.</text>
</comment>
<dbReference type="AlphaFoldDB" id="A0A9N9IJV1"/>
<organism evidence="1 2">
    <name type="scientific">Funneliformis mosseae</name>
    <name type="common">Endomycorrhizal fungus</name>
    <name type="synonym">Glomus mosseae</name>
    <dbReference type="NCBI Taxonomy" id="27381"/>
    <lineage>
        <taxon>Eukaryota</taxon>
        <taxon>Fungi</taxon>
        <taxon>Fungi incertae sedis</taxon>
        <taxon>Mucoromycota</taxon>
        <taxon>Glomeromycotina</taxon>
        <taxon>Glomeromycetes</taxon>
        <taxon>Glomerales</taxon>
        <taxon>Glomeraceae</taxon>
        <taxon>Funneliformis</taxon>
    </lineage>
</organism>
<evidence type="ECO:0000313" key="1">
    <source>
        <dbReference type="EMBL" id="CAG8740325.1"/>
    </source>
</evidence>
<keyword evidence="2" id="KW-1185">Reference proteome</keyword>
<reference evidence="1" key="1">
    <citation type="submission" date="2021-06" db="EMBL/GenBank/DDBJ databases">
        <authorList>
            <person name="Kallberg Y."/>
            <person name="Tangrot J."/>
            <person name="Rosling A."/>
        </authorList>
    </citation>
    <scope>NUCLEOTIDE SEQUENCE</scope>
    <source>
        <strain evidence="1">87-6 pot B 2015</strain>
    </source>
</reference>